<protein>
    <submittedName>
        <fullName evidence="1">Uncharacterized protein</fullName>
    </submittedName>
</protein>
<dbReference type="EMBL" id="BOOP01000037">
    <property type="protein sequence ID" value="GII41867.1"/>
    <property type="molecule type" value="Genomic_DNA"/>
</dbReference>
<comment type="caution">
    <text evidence="1">The sequence shown here is derived from an EMBL/GenBank/DDBJ whole genome shotgun (WGS) entry which is preliminary data.</text>
</comment>
<keyword evidence="2" id="KW-1185">Reference proteome</keyword>
<evidence type="ECO:0000313" key="2">
    <source>
        <dbReference type="Proteomes" id="UP000622547"/>
    </source>
</evidence>
<gene>
    <name evidence="1" type="ORF">Pph01_68700</name>
</gene>
<proteinExistence type="predicted"/>
<organism evidence="1 2">
    <name type="scientific">Planotetraspora phitsanulokensis</name>
    <dbReference type="NCBI Taxonomy" id="575192"/>
    <lineage>
        <taxon>Bacteria</taxon>
        <taxon>Bacillati</taxon>
        <taxon>Actinomycetota</taxon>
        <taxon>Actinomycetes</taxon>
        <taxon>Streptosporangiales</taxon>
        <taxon>Streptosporangiaceae</taxon>
        <taxon>Planotetraspora</taxon>
    </lineage>
</organism>
<name>A0A8J3UBS1_9ACTN</name>
<dbReference type="AlphaFoldDB" id="A0A8J3UBS1"/>
<evidence type="ECO:0000313" key="1">
    <source>
        <dbReference type="EMBL" id="GII41867.1"/>
    </source>
</evidence>
<dbReference type="Proteomes" id="UP000622547">
    <property type="component" value="Unassembled WGS sequence"/>
</dbReference>
<accession>A0A8J3UBS1</accession>
<sequence length="83" mass="8900">MTATDALAATLWQATAGPAMTTAKPRRWRPRGWLDFVPTLTLLRYLSRPQAEARLRDAGDCGTGSVADRAVHASSKSAWACAA</sequence>
<reference evidence="1 2" key="1">
    <citation type="submission" date="2021-01" db="EMBL/GenBank/DDBJ databases">
        <title>Whole genome shotgun sequence of Planotetraspora phitsanulokensis NBRC 104273.</title>
        <authorList>
            <person name="Komaki H."/>
            <person name="Tamura T."/>
        </authorList>
    </citation>
    <scope>NUCLEOTIDE SEQUENCE [LARGE SCALE GENOMIC DNA]</scope>
    <source>
        <strain evidence="1 2">NBRC 104273</strain>
    </source>
</reference>